<protein>
    <submittedName>
        <fullName evidence="1">Uncharacterized protein</fullName>
    </submittedName>
</protein>
<accession>A0A9D4I8R3</accession>
<reference evidence="1" key="2">
    <citation type="submission" date="2020-11" db="EMBL/GenBank/DDBJ databases">
        <authorList>
            <person name="McCartney M.A."/>
            <person name="Auch B."/>
            <person name="Kono T."/>
            <person name="Mallez S."/>
            <person name="Becker A."/>
            <person name="Gohl D.M."/>
            <person name="Silverstein K.A.T."/>
            <person name="Koren S."/>
            <person name="Bechman K.B."/>
            <person name="Herman A."/>
            <person name="Abrahante J.E."/>
            <person name="Garbe J."/>
        </authorList>
    </citation>
    <scope>NUCLEOTIDE SEQUENCE</scope>
    <source>
        <strain evidence="1">Duluth1</strain>
        <tissue evidence="1">Whole animal</tissue>
    </source>
</reference>
<dbReference type="AlphaFoldDB" id="A0A9D4I8R3"/>
<dbReference type="Proteomes" id="UP000828390">
    <property type="component" value="Unassembled WGS sequence"/>
</dbReference>
<sequence>MKNTNSLLLEVVHECVAQRAVLLFPTPTGKFRPQLLSANAILRPAGFVGVGGVSC</sequence>
<dbReference type="EMBL" id="JAIWYP010000010">
    <property type="protein sequence ID" value="KAH3754016.1"/>
    <property type="molecule type" value="Genomic_DNA"/>
</dbReference>
<comment type="caution">
    <text evidence="1">The sequence shown here is derived from an EMBL/GenBank/DDBJ whole genome shotgun (WGS) entry which is preliminary data.</text>
</comment>
<name>A0A9D4I8R3_DREPO</name>
<keyword evidence="2" id="KW-1185">Reference proteome</keyword>
<evidence type="ECO:0000313" key="1">
    <source>
        <dbReference type="EMBL" id="KAH3754016.1"/>
    </source>
</evidence>
<reference evidence="1" key="1">
    <citation type="journal article" date="2019" name="bioRxiv">
        <title>The Genome of the Zebra Mussel, Dreissena polymorpha: A Resource for Invasive Species Research.</title>
        <authorList>
            <person name="McCartney M.A."/>
            <person name="Auch B."/>
            <person name="Kono T."/>
            <person name="Mallez S."/>
            <person name="Zhang Y."/>
            <person name="Obille A."/>
            <person name="Becker A."/>
            <person name="Abrahante J.E."/>
            <person name="Garbe J."/>
            <person name="Badalamenti J.P."/>
            <person name="Herman A."/>
            <person name="Mangelson H."/>
            <person name="Liachko I."/>
            <person name="Sullivan S."/>
            <person name="Sone E.D."/>
            <person name="Koren S."/>
            <person name="Silverstein K.A.T."/>
            <person name="Beckman K.B."/>
            <person name="Gohl D.M."/>
        </authorList>
    </citation>
    <scope>NUCLEOTIDE SEQUENCE</scope>
    <source>
        <strain evidence="1">Duluth1</strain>
        <tissue evidence="1">Whole animal</tissue>
    </source>
</reference>
<evidence type="ECO:0000313" key="2">
    <source>
        <dbReference type="Proteomes" id="UP000828390"/>
    </source>
</evidence>
<gene>
    <name evidence="1" type="ORF">DPMN_188674</name>
</gene>
<organism evidence="1 2">
    <name type="scientific">Dreissena polymorpha</name>
    <name type="common">Zebra mussel</name>
    <name type="synonym">Mytilus polymorpha</name>
    <dbReference type="NCBI Taxonomy" id="45954"/>
    <lineage>
        <taxon>Eukaryota</taxon>
        <taxon>Metazoa</taxon>
        <taxon>Spiralia</taxon>
        <taxon>Lophotrochozoa</taxon>
        <taxon>Mollusca</taxon>
        <taxon>Bivalvia</taxon>
        <taxon>Autobranchia</taxon>
        <taxon>Heteroconchia</taxon>
        <taxon>Euheterodonta</taxon>
        <taxon>Imparidentia</taxon>
        <taxon>Neoheterodontei</taxon>
        <taxon>Myida</taxon>
        <taxon>Dreissenoidea</taxon>
        <taxon>Dreissenidae</taxon>
        <taxon>Dreissena</taxon>
    </lineage>
</organism>
<proteinExistence type="predicted"/>